<feature type="transmembrane region" description="Helical" evidence="1">
    <location>
        <begin position="49"/>
        <end position="70"/>
    </location>
</feature>
<evidence type="ECO:0000313" key="2">
    <source>
        <dbReference type="EMBL" id="CAH0395438.1"/>
    </source>
</evidence>
<feature type="transmembrane region" description="Helical" evidence="1">
    <location>
        <begin position="338"/>
        <end position="359"/>
    </location>
</feature>
<protein>
    <submittedName>
        <fullName evidence="2">Uncharacterized protein</fullName>
    </submittedName>
</protein>
<reference evidence="2" key="1">
    <citation type="submission" date="2021-12" db="EMBL/GenBank/DDBJ databases">
        <authorList>
            <person name="King R."/>
        </authorList>
    </citation>
    <scope>NUCLEOTIDE SEQUENCE</scope>
</reference>
<organism evidence="2 3">
    <name type="scientific">Bemisia tabaci</name>
    <name type="common">Sweetpotato whitefly</name>
    <name type="synonym">Aleurodes tabaci</name>
    <dbReference type="NCBI Taxonomy" id="7038"/>
    <lineage>
        <taxon>Eukaryota</taxon>
        <taxon>Metazoa</taxon>
        <taxon>Ecdysozoa</taxon>
        <taxon>Arthropoda</taxon>
        <taxon>Hexapoda</taxon>
        <taxon>Insecta</taxon>
        <taxon>Pterygota</taxon>
        <taxon>Neoptera</taxon>
        <taxon>Paraneoptera</taxon>
        <taxon>Hemiptera</taxon>
        <taxon>Sternorrhyncha</taxon>
        <taxon>Aleyrodoidea</taxon>
        <taxon>Aleyrodidae</taxon>
        <taxon>Aleyrodinae</taxon>
        <taxon>Bemisia</taxon>
    </lineage>
</organism>
<dbReference type="Proteomes" id="UP001152759">
    <property type="component" value="Chromosome 9"/>
</dbReference>
<keyword evidence="1" id="KW-1133">Transmembrane helix</keyword>
<evidence type="ECO:0000313" key="3">
    <source>
        <dbReference type="Proteomes" id="UP001152759"/>
    </source>
</evidence>
<keyword evidence="1" id="KW-0472">Membrane</keyword>
<keyword evidence="1" id="KW-0812">Transmembrane</keyword>
<sequence>MLNQIQSTVTLNTSLSQVNNYLDKVESNALLKQLNLQKSPQDVLKENSWYFEASGATLLTSVAFAVFAAIQIKQECSSDRVVTCVNRSNISGVNSRNTTWTAIRGYKYCDKQYHLDSLAKTNIWYNRMWSSIKKSFYHHLRAIALATGQKDFISFVEGKNAMMYNSEDDFIRMLIEWVSTIKENVNALDLTRYEDLGWMAVFPTIGVLFRMIADNYGEHVSTVALGCLSIKALDTLGPRVYMFGTISTLIISAIKNSMTLDSTDVNYSANLVAGMVAIPAAFYTIKKTIMLNQIQSTVTLNTSLSQVNNYLDKVESNALLKQLNLQKSPQDVLKENSWYFEASGATLLTSVAFAVFAAIQIKQECSSDRVVTCVNRSNISGVNSRNTTWTAIRGYKYCDKQYHLDSLAKTNIWYNRMWSSIEKSVYIYIYIYI</sequence>
<dbReference type="EMBL" id="OU963870">
    <property type="protein sequence ID" value="CAH0395438.1"/>
    <property type="molecule type" value="Genomic_DNA"/>
</dbReference>
<gene>
    <name evidence="2" type="ORF">BEMITA_LOCUS13621</name>
</gene>
<feature type="transmembrane region" description="Helical" evidence="1">
    <location>
        <begin position="240"/>
        <end position="259"/>
    </location>
</feature>
<feature type="transmembrane region" description="Helical" evidence="1">
    <location>
        <begin position="265"/>
        <end position="285"/>
    </location>
</feature>
<keyword evidence="3" id="KW-1185">Reference proteome</keyword>
<dbReference type="AlphaFoldDB" id="A0A9P0ANJ5"/>
<evidence type="ECO:0000256" key="1">
    <source>
        <dbReference type="SAM" id="Phobius"/>
    </source>
</evidence>
<proteinExistence type="predicted"/>
<accession>A0A9P0ANJ5</accession>
<name>A0A9P0ANJ5_BEMTA</name>